<keyword evidence="5" id="KW-0560">Oxidoreductase</keyword>
<organism evidence="10 11">
    <name type="scientific">Desulfosarcina ovata subsp. sediminis</name>
    <dbReference type="NCBI Taxonomy" id="885957"/>
    <lineage>
        <taxon>Bacteria</taxon>
        <taxon>Pseudomonadati</taxon>
        <taxon>Thermodesulfobacteriota</taxon>
        <taxon>Desulfobacteria</taxon>
        <taxon>Desulfobacterales</taxon>
        <taxon>Desulfosarcinaceae</taxon>
        <taxon>Desulfosarcina</taxon>
    </lineage>
</organism>
<evidence type="ECO:0000256" key="6">
    <source>
        <dbReference type="ARBA" id="ARBA00023004"/>
    </source>
</evidence>
<evidence type="ECO:0000256" key="7">
    <source>
        <dbReference type="ARBA" id="ARBA00023014"/>
    </source>
</evidence>
<evidence type="ECO:0000259" key="9">
    <source>
        <dbReference type="SMART" id="SM00790"/>
    </source>
</evidence>
<dbReference type="SMART" id="SM00790">
    <property type="entry name" value="AFOR_N"/>
    <property type="match status" value="1"/>
</dbReference>
<dbReference type="PANTHER" id="PTHR30038">
    <property type="entry name" value="ALDEHYDE FERREDOXIN OXIDOREDUCTASE"/>
    <property type="match status" value="1"/>
</dbReference>
<dbReference type="AlphaFoldDB" id="A0A5K7ZKX5"/>
<keyword evidence="7" id="KW-0411">Iron-sulfur</keyword>
<name>A0A5K7ZKX5_9BACT</name>
<evidence type="ECO:0000313" key="11">
    <source>
        <dbReference type="Proteomes" id="UP000425960"/>
    </source>
</evidence>
<dbReference type="InterPro" id="IPR013983">
    <property type="entry name" value="Ald_Fedxn_OxRdtase_N"/>
</dbReference>
<keyword evidence="6" id="KW-0408">Iron</keyword>
<feature type="domain" description="Aldehyde ferredoxin oxidoreductase N-terminal" evidence="9">
    <location>
        <begin position="1"/>
        <end position="205"/>
    </location>
</feature>
<dbReference type="InterPro" id="IPR001203">
    <property type="entry name" value="OxRdtase_Ald_Fedxn_C"/>
</dbReference>
<dbReference type="Gene3D" id="1.10.569.10">
    <property type="entry name" value="Aldehyde Ferredoxin Oxidoreductase Protein, subunit A, domain 2"/>
    <property type="match status" value="1"/>
</dbReference>
<dbReference type="Gene3D" id="1.10.599.10">
    <property type="entry name" value="Aldehyde Ferredoxin Oxidoreductase Protein, subunit A, domain 3"/>
    <property type="match status" value="1"/>
</dbReference>
<evidence type="ECO:0000256" key="5">
    <source>
        <dbReference type="ARBA" id="ARBA00023002"/>
    </source>
</evidence>
<dbReference type="SUPFAM" id="SSF56228">
    <property type="entry name" value="Aldehyde ferredoxin oxidoreductase, N-terminal domain"/>
    <property type="match status" value="1"/>
</dbReference>
<keyword evidence="4" id="KW-0479">Metal-binding</keyword>
<evidence type="ECO:0000256" key="1">
    <source>
        <dbReference type="ARBA" id="ARBA00001966"/>
    </source>
</evidence>
<evidence type="ECO:0000313" key="10">
    <source>
        <dbReference type="EMBL" id="BBO81696.1"/>
    </source>
</evidence>
<dbReference type="PANTHER" id="PTHR30038:SF0">
    <property type="entry name" value="TUNGSTEN-CONTAINING ALDEHYDE FERREDOXIN OXIDOREDUCTASE"/>
    <property type="match status" value="1"/>
</dbReference>
<dbReference type="Gene3D" id="3.60.9.10">
    <property type="entry name" value="Aldehyde ferredoxin oxidoreductase, N-terminal domain"/>
    <property type="match status" value="1"/>
</dbReference>
<dbReference type="InterPro" id="IPR036503">
    <property type="entry name" value="Ald_Fedxn_OxRdtase_N_sf"/>
</dbReference>
<dbReference type="KEGG" id="dov:DSCO28_22620"/>
<evidence type="ECO:0000256" key="2">
    <source>
        <dbReference type="ARBA" id="ARBA00011032"/>
    </source>
</evidence>
<dbReference type="InterPro" id="IPR051919">
    <property type="entry name" value="W-dependent_AOR"/>
</dbReference>
<accession>A0A5K7ZKX5</accession>
<dbReference type="GO" id="GO:0046872">
    <property type="term" value="F:metal ion binding"/>
    <property type="evidence" value="ECO:0007669"/>
    <property type="project" value="UniProtKB-KW"/>
</dbReference>
<proteinExistence type="inferred from homology"/>
<protein>
    <submittedName>
        <fullName evidence="10">Aldehyde ferredoxin oxidoreductase</fullName>
    </submittedName>
</protein>
<comment type="cofactor">
    <cofactor evidence="8">
        <name>tungstopterin</name>
        <dbReference type="ChEBI" id="CHEBI:30402"/>
    </cofactor>
</comment>
<evidence type="ECO:0000256" key="4">
    <source>
        <dbReference type="ARBA" id="ARBA00022723"/>
    </source>
</evidence>
<reference evidence="10 11" key="1">
    <citation type="submission" date="2019-11" db="EMBL/GenBank/DDBJ databases">
        <title>Comparative genomics of hydrocarbon-degrading Desulfosarcina strains.</title>
        <authorList>
            <person name="Watanabe M."/>
            <person name="Kojima H."/>
            <person name="Fukui M."/>
        </authorList>
    </citation>
    <scope>NUCLEOTIDE SEQUENCE [LARGE SCALE GENOMIC DNA]</scope>
    <source>
        <strain evidence="10 11">28bB2T</strain>
    </source>
</reference>
<dbReference type="Proteomes" id="UP000425960">
    <property type="component" value="Chromosome"/>
</dbReference>
<sequence length="560" mass="58562">MQQIIRIDMSTLSVSRETLPAEYAGLGGRGLTSRIISREVPPNCHPLGVDNKIVFAPGLLTGTHAPSSGRLSVGAKSPLTGGIKESNVGGTAGVSMARMGIGALIVEGAADAAYVLEVSGDDIRFRSAGELKNQSNYAVGRHLADRYGPKTPYIAVGPAGEAGLAVATVAVSDLEGRPTRHAGRGGMGAVLGAKGVRAIVFPGKGSARQPEDAVRFKAAAKGLAKELADGRKALTRYGTAVLVNVINAAGALPVNNFRHGSLAGTDAISGETLARHCDSRGGRTGHPCHPGCVIRCSNIYHAADGNYLTSALEYETITLLGTNCGLRDLDQIAELDFMCDDFGMDTMETGTALAVAMEAGLLPWGDFEGMKRCLAEMVDGTVLGRLLGQGAHTLGRTLGVTRIPTVKGQAIAGYDPRVLKGTGATYATSPMGGDHTAGNCLPGRTGLNDREKTGQVSASREIQTYTTLFDNLGLCIFVGPVKGSMAAVCELFNSYTGLAYGEAELNALAEEILQDELIFNEKAGISRYQNDLPAFFRTEAVHSGLVFDVPPDELVNAFDH</sequence>
<dbReference type="InterPro" id="IPR036021">
    <property type="entry name" value="Tungsten_al_ferr_oxy-like_C"/>
</dbReference>
<evidence type="ECO:0000256" key="8">
    <source>
        <dbReference type="ARBA" id="ARBA00049934"/>
    </source>
</evidence>
<dbReference type="InterPro" id="IPR013985">
    <property type="entry name" value="Ald_Fedxn_OxRdtase_dom3"/>
</dbReference>
<dbReference type="Pfam" id="PF01314">
    <property type="entry name" value="AFOR_C"/>
    <property type="match status" value="1"/>
</dbReference>
<dbReference type="InterPro" id="IPR013984">
    <property type="entry name" value="Ald_Fedxn_OxRdtase_dom2"/>
</dbReference>
<comment type="similarity">
    <text evidence="2">Belongs to the AOR/FOR family.</text>
</comment>
<comment type="cofactor">
    <cofactor evidence="1">
        <name>[4Fe-4S] cluster</name>
        <dbReference type="ChEBI" id="CHEBI:49883"/>
    </cofactor>
</comment>
<gene>
    <name evidence="10" type="ORF">DSCO28_22620</name>
</gene>
<dbReference type="GO" id="GO:0009055">
    <property type="term" value="F:electron transfer activity"/>
    <property type="evidence" value="ECO:0007669"/>
    <property type="project" value="InterPro"/>
</dbReference>
<dbReference type="GO" id="GO:0051539">
    <property type="term" value="F:4 iron, 4 sulfur cluster binding"/>
    <property type="evidence" value="ECO:0007669"/>
    <property type="project" value="UniProtKB-KW"/>
</dbReference>
<dbReference type="Pfam" id="PF02730">
    <property type="entry name" value="AFOR_N"/>
    <property type="match status" value="1"/>
</dbReference>
<dbReference type="SUPFAM" id="SSF48310">
    <property type="entry name" value="Aldehyde ferredoxin oxidoreductase, C-terminal domains"/>
    <property type="match status" value="1"/>
</dbReference>
<dbReference type="RefSeq" id="WP_155322326.1">
    <property type="nucleotide sequence ID" value="NZ_AP021876.1"/>
</dbReference>
<dbReference type="EMBL" id="AP021876">
    <property type="protein sequence ID" value="BBO81696.1"/>
    <property type="molecule type" value="Genomic_DNA"/>
</dbReference>
<keyword evidence="3" id="KW-0004">4Fe-4S</keyword>
<evidence type="ECO:0000256" key="3">
    <source>
        <dbReference type="ARBA" id="ARBA00022485"/>
    </source>
</evidence>
<dbReference type="GO" id="GO:0016625">
    <property type="term" value="F:oxidoreductase activity, acting on the aldehyde or oxo group of donors, iron-sulfur protein as acceptor"/>
    <property type="evidence" value="ECO:0007669"/>
    <property type="project" value="InterPro"/>
</dbReference>